<dbReference type="Pfam" id="PF06580">
    <property type="entry name" value="His_kinase"/>
    <property type="match status" value="1"/>
</dbReference>
<evidence type="ECO:0000313" key="4">
    <source>
        <dbReference type="EMBL" id="TDL36297.1"/>
    </source>
</evidence>
<name>A0A4R5XZ41_9MICC</name>
<keyword evidence="2" id="KW-0812">Transmembrane</keyword>
<dbReference type="InterPro" id="IPR036890">
    <property type="entry name" value="HATPase_C_sf"/>
</dbReference>
<evidence type="ECO:0000259" key="3">
    <source>
        <dbReference type="PROSITE" id="PS50109"/>
    </source>
</evidence>
<reference evidence="4 5" key="1">
    <citation type="submission" date="2019-03" db="EMBL/GenBank/DDBJ databases">
        <title>Genome Sequencing and Assembly of Various Microbes Isolated from Partially Reclaimed Soil and Acid Mine Drainage (AMD) Site.</title>
        <authorList>
            <person name="Steinbock B."/>
            <person name="Bechtold R."/>
            <person name="Sevigny J.L."/>
            <person name="Thomas D."/>
            <person name="Cuthill L.R."/>
            <person name="Aveiro Johannsen E.J."/>
            <person name="Thomas K."/>
            <person name="Ghosh A."/>
        </authorList>
    </citation>
    <scope>NUCLEOTIDE SEQUENCE [LARGE SCALE GENOMIC DNA]</scope>
    <source>
        <strain evidence="4 5">S-A1</strain>
    </source>
</reference>
<dbReference type="PROSITE" id="PS50109">
    <property type="entry name" value="HIS_KIN"/>
    <property type="match status" value="1"/>
</dbReference>
<dbReference type="Gene3D" id="3.30.565.10">
    <property type="entry name" value="Histidine kinase-like ATPase, C-terminal domain"/>
    <property type="match status" value="1"/>
</dbReference>
<evidence type="ECO:0000256" key="1">
    <source>
        <dbReference type="ARBA" id="ARBA00022777"/>
    </source>
</evidence>
<dbReference type="PANTHER" id="PTHR34220">
    <property type="entry name" value="SENSOR HISTIDINE KINASE YPDA"/>
    <property type="match status" value="1"/>
</dbReference>
<protein>
    <submittedName>
        <fullName evidence="4">Sensor histidine kinase</fullName>
    </submittedName>
</protein>
<dbReference type="InterPro" id="IPR005467">
    <property type="entry name" value="His_kinase_dom"/>
</dbReference>
<dbReference type="Pfam" id="PF02518">
    <property type="entry name" value="HATPase_c"/>
    <property type="match status" value="1"/>
</dbReference>
<dbReference type="OrthoDB" id="2514702at2"/>
<keyword evidence="1 4" id="KW-0418">Kinase</keyword>
<gene>
    <name evidence="4" type="ORF">E2R57_13795</name>
</gene>
<dbReference type="SMART" id="SM00387">
    <property type="entry name" value="HATPase_c"/>
    <property type="match status" value="1"/>
</dbReference>
<keyword evidence="2" id="KW-1133">Transmembrane helix</keyword>
<dbReference type="EMBL" id="SMZQ01000007">
    <property type="protein sequence ID" value="TDL36297.1"/>
    <property type="molecule type" value="Genomic_DNA"/>
</dbReference>
<dbReference type="PANTHER" id="PTHR34220:SF7">
    <property type="entry name" value="SENSOR HISTIDINE KINASE YPDA"/>
    <property type="match status" value="1"/>
</dbReference>
<comment type="caution">
    <text evidence="4">The sequence shown here is derived from an EMBL/GenBank/DDBJ whole genome shotgun (WGS) entry which is preliminary data.</text>
</comment>
<keyword evidence="2" id="KW-0472">Membrane</keyword>
<feature type="domain" description="Histidine kinase" evidence="3">
    <location>
        <begin position="288"/>
        <end position="388"/>
    </location>
</feature>
<dbReference type="InterPro" id="IPR010559">
    <property type="entry name" value="Sig_transdc_His_kin_internal"/>
</dbReference>
<dbReference type="AlphaFoldDB" id="A0A4R5XZ41"/>
<evidence type="ECO:0000313" key="5">
    <source>
        <dbReference type="Proteomes" id="UP000294621"/>
    </source>
</evidence>
<dbReference type="InterPro" id="IPR050640">
    <property type="entry name" value="Bact_2-comp_sensor_kinase"/>
</dbReference>
<proteinExistence type="predicted"/>
<feature type="transmembrane region" description="Helical" evidence="2">
    <location>
        <begin position="6"/>
        <end position="27"/>
    </location>
</feature>
<accession>A0A4R5XZ41</accession>
<dbReference type="SUPFAM" id="SSF55874">
    <property type="entry name" value="ATPase domain of HSP90 chaperone/DNA topoisomerase II/histidine kinase"/>
    <property type="match status" value="1"/>
</dbReference>
<sequence length="393" mass="41469">MPDSPLLTAAAVAVIAMAIAVVVGVGLKVLRSFRDLGTDAERATYHTLHAASQAGQHLRRGLNPTGAAKASRQLRTLLGSEALAITDTSGVLAWDGAGDDLKPRLMDLAAPVLAGGRTAVLPAGAEGTGGSLAAVIAPVRADSRVVGAVAAFAPSAGAGLVRATGEVADWVAVQVELAELDASRTLLMEAEVRALRAQISPHFIYNSLNAIASFINTDPQRARELVVEFADFTRYSFRRHGDFTTLAEELRCIDRYLLLERARFGERVQVSLRVAPEVLSTVIPFLSLQPLVENAVRHGLEAKEGPGHISITAEDAGAFAEVTIEDDGVGMDPAQLQSMLAGHTDGEHVGLRNVDARLRQVYGNDHGLVIETAPGEGTLITMRVPKSQPGHDA</sequence>
<dbReference type="InterPro" id="IPR003594">
    <property type="entry name" value="HATPase_dom"/>
</dbReference>
<keyword evidence="1 4" id="KW-0808">Transferase</keyword>
<dbReference type="Proteomes" id="UP000294621">
    <property type="component" value="Unassembled WGS sequence"/>
</dbReference>
<dbReference type="GO" id="GO:0000155">
    <property type="term" value="F:phosphorelay sensor kinase activity"/>
    <property type="evidence" value="ECO:0007669"/>
    <property type="project" value="InterPro"/>
</dbReference>
<dbReference type="GO" id="GO:0016020">
    <property type="term" value="C:membrane"/>
    <property type="evidence" value="ECO:0007669"/>
    <property type="project" value="InterPro"/>
</dbReference>
<evidence type="ECO:0000256" key="2">
    <source>
        <dbReference type="SAM" id="Phobius"/>
    </source>
</evidence>
<organism evidence="4 5">
    <name type="scientific">Arthrobacter nitrophenolicus</name>
    <dbReference type="NCBI Taxonomy" id="683150"/>
    <lineage>
        <taxon>Bacteria</taxon>
        <taxon>Bacillati</taxon>
        <taxon>Actinomycetota</taxon>
        <taxon>Actinomycetes</taxon>
        <taxon>Micrococcales</taxon>
        <taxon>Micrococcaceae</taxon>
        <taxon>Arthrobacter</taxon>
    </lineage>
</organism>
<dbReference type="RefSeq" id="WP_133349988.1">
    <property type="nucleotide sequence ID" value="NZ_SMZQ01000007.1"/>
</dbReference>